<name>A0A4P9Z650_9FUNG</name>
<dbReference type="InterPro" id="IPR014729">
    <property type="entry name" value="Rossmann-like_a/b/a_fold"/>
</dbReference>
<evidence type="ECO:0000259" key="1">
    <source>
        <dbReference type="Pfam" id="PF01467"/>
    </source>
</evidence>
<dbReference type="GO" id="GO:0004140">
    <property type="term" value="F:dephospho-CoA kinase activity"/>
    <property type="evidence" value="ECO:0007669"/>
    <property type="project" value="TreeGrafter"/>
</dbReference>
<organism evidence="2 3">
    <name type="scientific">Syncephalis pseudoplumigaleata</name>
    <dbReference type="NCBI Taxonomy" id="1712513"/>
    <lineage>
        <taxon>Eukaryota</taxon>
        <taxon>Fungi</taxon>
        <taxon>Fungi incertae sedis</taxon>
        <taxon>Zoopagomycota</taxon>
        <taxon>Zoopagomycotina</taxon>
        <taxon>Zoopagomycetes</taxon>
        <taxon>Zoopagales</taxon>
        <taxon>Piptocephalidaceae</taxon>
        <taxon>Syncephalis</taxon>
    </lineage>
</organism>
<feature type="non-terminal residue" evidence="2">
    <location>
        <position position="156"/>
    </location>
</feature>
<evidence type="ECO:0000313" key="2">
    <source>
        <dbReference type="EMBL" id="RKP28025.1"/>
    </source>
</evidence>
<dbReference type="Gene3D" id="3.40.50.620">
    <property type="entry name" value="HUPs"/>
    <property type="match status" value="1"/>
</dbReference>
<proteinExistence type="predicted"/>
<dbReference type="PANTHER" id="PTHR10695">
    <property type="entry name" value="DEPHOSPHO-COA KINASE-RELATED"/>
    <property type="match status" value="1"/>
</dbReference>
<dbReference type="CDD" id="cd02164">
    <property type="entry name" value="PPAT_CoAS"/>
    <property type="match status" value="1"/>
</dbReference>
<protein>
    <recommendedName>
        <fullName evidence="1">Cytidyltransferase-like domain-containing protein</fullName>
    </recommendedName>
</protein>
<evidence type="ECO:0000313" key="3">
    <source>
        <dbReference type="Proteomes" id="UP000278143"/>
    </source>
</evidence>
<dbReference type="Proteomes" id="UP000278143">
    <property type="component" value="Unassembled WGS sequence"/>
</dbReference>
<dbReference type="InterPro" id="IPR004821">
    <property type="entry name" value="Cyt_trans-like"/>
</dbReference>
<dbReference type="PANTHER" id="PTHR10695:SF46">
    <property type="entry name" value="BIFUNCTIONAL COENZYME A SYNTHASE-RELATED"/>
    <property type="match status" value="1"/>
</dbReference>
<sequence>YRHVALGGTFDHLHAGHKILLTMATWLTEDRLFCGVTDDTMLTRKQYRAWIEPLDRRIVHVEHFLHTLRPHGRRYTVACITDPFGPTITDPTIDMIAVSRETLAGGEAAQKERLARHLPPMALHMIDVIAAGRRTLGETEWAELKLSSTQIRARLE</sequence>
<dbReference type="GO" id="GO:0015937">
    <property type="term" value="P:coenzyme A biosynthetic process"/>
    <property type="evidence" value="ECO:0007669"/>
    <property type="project" value="TreeGrafter"/>
</dbReference>
<dbReference type="EMBL" id="KZ989125">
    <property type="protein sequence ID" value="RKP28025.1"/>
    <property type="molecule type" value="Genomic_DNA"/>
</dbReference>
<accession>A0A4P9Z650</accession>
<dbReference type="Pfam" id="PF01467">
    <property type="entry name" value="CTP_transf_like"/>
    <property type="match status" value="1"/>
</dbReference>
<gene>
    <name evidence="2" type="ORF">SYNPS1DRAFT_10836</name>
</gene>
<keyword evidence="3" id="KW-1185">Reference proteome</keyword>
<dbReference type="AlphaFoldDB" id="A0A4P9Z650"/>
<dbReference type="OrthoDB" id="330671at2759"/>
<dbReference type="SUPFAM" id="SSF52374">
    <property type="entry name" value="Nucleotidylyl transferase"/>
    <property type="match status" value="1"/>
</dbReference>
<feature type="domain" description="Cytidyltransferase-like" evidence="1">
    <location>
        <begin position="6"/>
        <end position="154"/>
    </location>
</feature>
<feature type="non-terminal residue" evidence="2">
    <location>
        <position position="1"/>
    </location>
</feature>
<reference evidence="3" key="1">
    <citation type="journal article" date="2018" name="Nat. Microbiol.">
        <title>Leveraging single-cell genomics to expand the fungal tree of life.</title>
        <authorList>
            <person name="Ahrendt S.R."/>
            <person name="Quandt C.A."/>
            <person name="Ciobanu D."/>
            <person name="Clum A."/>
            <person name="Salamov A."/>
            <person name="Andreopoulos B."/>
            <person name="Cheng J.F."/>
            <person name="Woyke T."/>
            <person name="Pelin A."/>
            <person name="Henrissat B."/>
            <person name="Reynolds N.K."/>
            <person name="Benny G.L."/>
            <person name="Smith M.E."/>
            <person name="James T.Y."/>
            <person name="Grigoriev I.V."/>
        </authorList>
    </citation>
    <scope>NUCLEOTIDE SEQUENCE [LARGE SCALE GENOMIC DNA]</scope>
    <source>
        <strain evidence="3">Benny S71-1</strain>
    </source>
</reference>